<dbReference type="EMBL" id="QGMG01000307">
    <property type="protein sequence ID" value="TVY54768.1"/>
    <property type="molecule type" value="Genomic_DNA"/>
</dbReference>
<keyword evidence="1" id="KW-0732">Signal</keyword>
<gene>
    <name evidence="2" type="ORF">LCER1_G002780</name>
</gene>
<reference evidence="2 3" key="1">
    <citation type="submission" date="2018-05" db="EMBL/GenBank/DDBJ databases">
        <title>Whole genome sequencing for identification of molecular markers to develop diagnostic detection tools for the regulated plant pathogen Lachnellula willkommii.</title>
        <authorList>
            <person name="Giroux E."/>
            <person name="Bilodeau G."/>
        </authorList>
    </citation>
    <scope>NUCLEOTIDE SEQUENCE [LARGE SCALE GENOMIC DNA]</scope>
    <source>
        <strain evidence="2 3">CBS 625.97</strain>
    </source>
</reference>
<comment type="caution">
    <text evidence="2">The sequence shown here is derived from an EMBL/GenBank/DDBJ whole genome shotgun (WGS) entry which is preliminary data.</text>
</comment>
<proteinExistence type="predicted"/>
<organism evidence="2 3">
    <name type="scientific">Lachnellula cervina</name>
    <dbReference type="NCBI Taxonomy" id="1316786"/>
    <lineage>
        <taxon>Eukaryota</taxon>
        <taxon>Fungi</taxon>
        <taxon>Dikarya</taxon>
        <taxon>Ascomycota</taxon>
        <taxon>Pezizomycotina</taxon>
        <taxon>Leotiomycetes</taxon>
        <taxon>Helotiales</taxon>
        <taxon>Lachnaceae</taxon>
        <taxon>Lachnellula</taxon>
    </lineage>
</organism>
<sequence length="133" mass="12443">MQLNSVISTFLLLCLPFALAQDPAAAAAAAPAAAAPAAAAPAAAAPAAAAPVAAGVAAGGGVAATSAATQYPTATTAAKLISSNGETSTTYVLFIQTFATTALGSWDLGPSPSPGSIGLGSISGEVGAVKTQS</sequence>
<evidence type="ECO:0000313" key="3">
    <source>
        <dbReference type="Proteomes" id="UP000481288"/>
    </source>
</evidence>
<feature type="chain" id="PRO_5028806544" evidence="1">
    <location>
        <begin position="21"/>
        <end position="133"/>
    </location>
</feature>
<dbReference type="InterPro" id="IPR031452">
    <property type="entry name" value="Kre1"/>
</dbReference>
<dbReference type="GO" id="GO:0031505">
    <property type="term" value="P:fungal-type cell wall organization"/>
    <property type="evidence" value="ECO:0007669"/>
    <property type="project" value="InterPro"/>
</dbReference>
<evidence type="ECO:0000313" key="2">
    <source>
        <dbReference type="EMBL" id="TVY54768.1"/>
    </source>
</evidence>
<feature type="signal peptide" evidence="1">
    <location>
        <begin position="1"/>
        <end position="20"/>
    </location>
</feature>
<dbReference type="Pfam" id="PF17056">
    <property type="entry name" value="KRE1"/>
    <property type="match status" value="1"/>
</dbReference>
<dbReference type="Proteomes" id="UP000481288">
    <property type="component" value="Unassembled WGS sequence"/>
</dbReference>
<protein>
    <submittedName>
        <fullName evidence="2">Uncharacterized protein</fullName>
    </submittedName>
</protein>
<keyword evidence="3" id="KW-1185">Reference proteome</keyword>
<dbReference type="AlphaFoldDB" id="A0A7D8UQ94"/>
<accession>A0A7D8UQ94</accession>
<evidence type="ECO:0000256" key="1">
    <source>
        <dbReference type="SAM" id="SignalP"/>
    </source>
</evidence>
<name>A0A7D8UQ94_9HELO</name>